<evidence type="ECO:0000313" key="5">
    <source>
        <dbReference type="EMBL" id="OSC40847.1"/>
    </source>
</evidence>
<dbReference type="GO" id="GO:0052572">
    <property type="term" value="P:response to host immune response"/>
    <property type="evidence" value="ECO:0007669"/>
    <property type="project" value="TreeGrafter"/>
</dbReference>
<evidence type="ECO:0000259" key="3">
    <source>
        <dbReference type="Pfam" id="PF00823"/>
    </source>
</evidence>
<proteinExistence type="inferred from homology"/>
<gene>
    <name evidence="5" type="ORF">B8W66_11805</name>
</gene>
<organism evidence="5 6">
    <name type="scientific">Mycobacterium decipiens</name>
    <dbReference type="NCBI Taxonomy" id="1430326"/>
    <lineage>
        <taxon>Bacteria</taxon>
        <taxon>Bacillati</taxon>
        <taxon>Actinomycetota</taxon>
        <taxon>Actinomycetes</taxon>
        <taxon>Mycobacteriales</taxon>
        <taxon>Mycobacteriaceae</taxon>
        <taxon>Mycobacterium</taxon>
    </lineage>
</organism>
<feature type="domain" description="PPE-PPW subfamily C-terminal" evidence="4">
    <location>
        <begin position="320"/>
        <end position="365"/>
    </location>
</feature>
<dbReference type="AlphaFoldDB" id="A0A1X2LV12"/>
<evidence type="ECO:0008006" key="7">
    <source>
        <dbReference type="Google" id="ProtNLM"/>
    </source>
</evidence>
<comment type="caution">
    <text evidence="5">The sequence shown here is derived from an EMBL/GenBank/DDBJ whole genome shotgun (WGS) entry which is preliminary data.</text>
</comment>
<evidence type="ECO:0000256" key="2">
    <source>
        <dbReference type="SAM" id="MobiDB-lite"/>
    </source>
</evidence>
<name>A0A1X2LV12_9MYCO</name>
<dbReference type="InterPro" id="IPR043641">
    <property type="entry name" value="PPE-PPW_C"/>
</dbReference>
<protein>
    <recommendedName>
        <fullName evidence="7">PPE family protein</fullName>
    </recommendedName>
</protein>
<evidence type="ECO:0000256" key="1">
    <source>
        <dbReference type="ARBA" id="ARBA00010652"/>
    </source>
</evidence>
<sequence>MTEPWMGSPPEVHSALLNFNYGAGVGPMLDSASHHFELAEQYAQTALEVEQLLGTVQAEGWQGHAAEAFVTAYLPFLAWLIDASARSSEMAAKHELMAGAYLAALAAMPTEVELAANHVARAVLVATNFFGINTIPIAINEEQYVQMWVRAANTMATYDATSKSALSSMRPIGPAPPIRRSFVLVDEEPDTFDDFFGGPPTRMDNVVAEIQHTLRGGQALAIRLAGSPLLLTVALGGVVANLGAITGTALSGLTAVPSATTPAVVAPLAPLAAAPAMLTVAGVAPAVAAPGSSAALAPASASATGSAAAAAPPRATTPTSDRGAGPIGFAGTVHKAAVVEVAGLTTLAGDDFGGSATMPMLPGTWAPDPTALAAAR</sequence>
<dbReference type="Pfam" id="PF00823">
    <property type="entry name" value="PPE"/>
    <property type="match status" value="1"/>
</dbReference>
<dbReference type="EMBL" id="NCXP01000011">
    <property type="protein sequence ID" value="OSC40847.1"/>
    <property type="molecule type" value="Genomic_DNA"/>
</dbReference>
<dbReference type="SUPFAM" id="SSF140459">
    <property type="entry name" value="PE/PPE dimer-like"/>
    <property type="match status" value="1"/>
</dbReference>
<feature type="region of interest" description="Disordered" evidence="2">
    <location>
        <begin position="306"/>
        <end position="326"/>
    </location>
</feature>
<dbReference type="InterPro" id="IPR000030">
    <property type="entry name" value="PPE_dom"/>
</dbReference>
<reference evidence="5 6" key="1">
    <citation type="submission" date="2017-04" db="EMBL/GenBank/DDBJ databases">
        <title>The new phylogeny of genus Mycobacterium.</title>
        <authorList>
            <person name="Tortoli E."/>
            <person name="Trovato A."/>
            <person name="Cirillo D.M."/>
        </authorList>
    </citation>
    <scope>NUCLEOTIDE SEQUENCE [LARGE SCALE GENOMIC DNA]</scope>
    <source>
        <strain evidence="5 6">TBL 1200985</strain>
    </source>
</reference>
<dbReference type="PANTHER" id="PTHR46766:SF1">
    <property type="entry name" value="GLUTAMINE-RICH PROTEIN 2"/>
    <property type="match status" value="1"/>
</dbReference>
<feature type="compositionally biased region" description="Low complexity" evidence="2">
    <location>
        <begin position="306"/>
        <end position="320"/>
    </location>
</feature>
<accession>A0A1X2LV12</accession>
<dbReference type="Gene3D" id="1.20.1260.20">
    <property type="entry name" value="PPE superfamily"/>
    <property type="match status" value="1"/>
</dbReference>
<dbReference type="InterPro" id="IPR038332">
    <property type="entry name" value="PPE_sf"/>
</dbReference>
<feature type="domain" description="PPE" evidence="3">
    <location>
        <begin position="5"/>
        <end position="169"/>
    </location>
</feature>
<keyword evidence="6" id="KW-1185">Reference proteome</keyword>
<dbReference type="STRING" id="1430326.B8W66_11805"/>
<evidence type="ECO:0000259" key="4">
    <source>
        <dbReference type="Pfam" id="PF18878"/>
    </source>
</evidence>
<comment type="similarity">
    <text evidence="1">Belongs to the mycobacterial PPE family.</text>
</comment>
<dbReference type="PANTHER" id="PTHR46766">
    <property type="entry name" value="GLUTAMINE-RICH PROTEIN 2"/>
    <property type="match status" value="1"/>
</dbReference>
<dbReference type="Proteomes" id="UP000193247">
    <property type="component" value="Unassembled WGS sequence"/>
</dbReference>
<dbReference type="Pfam" id="PF18878">
    <property type="entry name" value="PPE-PPW"/>
    <property type="match status" value="1"/>
</dbReference>
<dbReference type="OrthoDB" id="4697428at2"/>
<evidence type="ECO:0000313" key="6">
    <source>
        <dbReference type="Proteomes" id="UP000193247"/>
    </source>
</evidence>